<comment type="caution">
    <text evidence="2">The sequence shown here is derived from an EMBL/GenBank/DDBJ whole genome shotgun (WGS) entry which is preliminary data.</text>
</comment>
<dbReference type="RefSeq" id="WP_239575694.1">
    <property type="nucleotide sequence ID" value="NZ_JAFBEC010000013.1"/>
</dbReference>
<accession>A0ABS2PGB0</accession>
<dbReference type="EMBL" id="JAFBEC010000013">
    <property type="protein sequence ID" value="MBM7634474.1"/>
    <property type="molecule type" value="Genomic_DNA"/>
</dbReference>
<reference evidence="2 3" key="1">
    <citation type="submission" date="2021-01" db="EMBL/GenBank/DDBJ databases">
        <title>Genomic Encyclopedia of Type Strains, Phase IV (KMG-IV): sequencing the most valuable type-strain genomes for metagenomic binning, comparative biology and taxonomic classification.</title>
        <authorList>
            <person name="Goeker M."/>
        </authorList>
    </citation>
    <scope>NUCLEOTIDE SEQUENCE [LARGE SCALE GENOMIC DNA]</scope>
    <source>
        <strain evidence="2 3">DSM 25540</strain>
    </source>
</reference>
<evidence type="ECO:0000256" key="1">
    <source>
        <dbReference type="SAM" id="MobiDB-lite"/>
    </source>
</evidence>
<evidence type="ECO:0000313" key="3">
    <source>
        <dbReference type="Proteomes" id="UP000741863"/>
    </source>
</evidence>
<gene>
    <name evidence="2" type="ORF">JOD17_003593</name>
</gene>
<organism evidence="2 3">
    <name type="scientific">Geomicrobium sediminis</name>
    <dbReference type="NCBI Taxonomy" id="1347788"/>
    <lineage>
        <taxon>Bacteria</taxon>
        <taxon>Bacillati</taxon>
        <taxon>Bacillota</taxon>
        <taxon>Bacilli</taxon>
        <taxon>Bacillales</taxon>
        <taxon>Geomicrobium</taxon>
    </lineage>
</organism>
<feature type="compositionally biased region" description="Polar residues" evidence="1">
    <location>
        <begin position="55"/>
        <end position="65"/>
    </location>
</feature>
<proteinExistence type="predicted"/>
<dbReference type="NCBIfam" id="TIGR02728">
    <property type="entry name" value="spore_gerQ"/>
    <property type="match status" value="1"/>
</dbReference>
<name>A0ABS2PGB0_9BACL</name>
<evidence type="ECO:0000313" key="2">
    <source>
        <dbReference type="EMBL" id="MBM7634474.1"/>
    </source>
</evidence>
<dbReference type="Proteomes" id="UP000741863">
    <property type="component" value="Unassembled WGS sequence"/>
</dbReference>
<dbReference type="InterPro" id="IPR014099">
    <property type="entry name" value="Spore_coat_GerQ"/>
</dbReference>
<feature type="region of interest" description="Disordered" evidence="1">
    <location>
        <begin position="28"/>
        <end position="65"/>
    </location>
</feature>
<dbReference type="Pfam" id="PF09671">
    <property type="entry name" value="Spore_GerQ"/>
    <property type="match status" value="1"/>
</dbReference>
<keyword evidence="3" id="KW-1185">Reference proteome</keyword>
<sequence>MFRNPYYGHPQFMQPVYPQQYYYPQQYEQEERGDDQEEHAEPQSYTFAPPPMYRTQPQFNGNQDGQMLPIEQSYIENILRLNSGKEATVYMTFGSGTNQQVQVFEGVILEAGRDHIILHDTSTGQHYLLLMVYLDYIVFNEPIEYEYPFGGANMGTYSPR</sequence>
<protein>
    <submittedName>
        <fullName evidence="2">Spore germination protein Q</fullName>
    </submittedName>
</protein>
<dbReference type="PIRSF" id="PIRSF038931">
    <property type="entry name" value="GerQ"/>
    <property type="match status" value="1"/>
</dbReference>